<proteinExistence type="predicted"/>
<name>A0A381VY15_9ZZZZ</name>
<sequence>MAVLKEGVVGGAMNLYFIYKFLRILTTPFASTDAFKLGIIDEKGKILIKKSKLKSIEQKEAYTMFDRLVWKLKRLMEKIPFGKTRIASYAAALWLIKEENNFKGTDKELQESFLSFLETDWKNEALILKENYEGDMDKKTYSNLKDGIDIKKASMKDVIKDFQSSDAPQFKGKSDKKKKEMAIAAKLSKEGIELDEVSKLPPHLAKFFDKKGNLKPEVAARVAKGREKLNWKDVTPKGYGPKDEVYEIGTEEYKNHAKAVTPGQGAELDEKWEVGVVYHQEYKGGDRTYFRADSVQKNTRWKGMSVDEIGGKQKKPKNNTADEKVQGWEMTPKNEIPKGLKEEVDEKKVPKIKFKLKQFKHMKHKKASSKKSKGDDGGFAFGISRKGGSGAGSGYGKRGGMMFNSEEEVDEASLGSMLSKKAKKLGKASSGYELYHKDFSSAMQHAYDHAKKKGHIVDKKEIDDKVATGPKKPSKGKTNRYELKAGKRTVMIQVANLDNKRYELNMYIEGVDLGEVESKYDKEIAAFKKKGGKVKKLKPGKKFKSLFKQKGPKKPPRSEEIEEARRMPGNVKDYIKFVKGQGPNPEAVFDVTSVNKWGAEIKKGIKAGWISVEPSALGGEYNVSIMIKLTLEKENDWPHKILHNASFGMIRVDVDGGMEMFASGHKVKNMRKTKVKSARDVVSK</sequence>
<accession>A0A381VY15</accession>
<protein>
    <submittedName>
        <fullName evidence="2">Uncharacterized protein</fullName>
    </submittedName>
</protein>
<dbReference type="EMBL" id="UINC01010129">
    <property type="protein sequence ID" value="SVA45175.1"/>
    <property type="molecule type" value="Genomic_DNA"/>
</dbReference>
<feature type="region of interest" description="Disordered" evidence="1">
    <location>
        <begin position="546"/>
        <end position="565"/>
    </location>
</feature>
<gene>
    <name evidence="2" type="ORF">METZ01_LOCUS98029</name>
</gene>
<feature type="compositionally biased region" description="Basic and acidic residues" evidence="1">
    <location>
        <begin position="556"/>
        <end position="565"/>
    </location>
</feature>
<reference evidence="2" key="1">
    <citation type="submission" date="2018-05" db="EMBL/GenBank/DDBJ databases">
        <authorList>
            <person name="Lanie J.A."/>
            <person name="Ng W.-L."/>
            <person name="Kazmierczak K.M."/>
            <person name="Andrzejewski T.M."/>
            <person name="Davidsen T.M."/>
            <person name="Wayne K.J."/>
            <person name="Tettelin H."/>
            <person name="Glass J.I."/>
            <person name="Rusch D."/>
            <person name="Podicherti R."/>
            <person name="Tsui H.-C.T."/>
            <person name="Winkler M.E."/>
        </authorList>
    </citation>
    <scope>NUCLEOTIDE SEQUENCE</scope>
</reference>
<organism evidence="2">
    <name type="scientific">marine metagenome</name>
    <dbReference type="NCBI Taxonomy" id="408172"/>
    <lineage>
        <taxon>unclassified sequences</taxon>
        <taxon>metagenomes</taxon>
        <taxon>ecological metagenomes</taxon>
    </lineage>
</organism>
<feature type="compositionally biased region" description="Basic residues" evidence="1">
    <location>
        <begin position="546"/>
        <end position="555"/>
    </location>
</feature>
<evidence type="ECO:0000256" key="1">
    <source>
        <dbReference type="SAM" id="MobiDB-lite"/>
    </source>
</evidence>
<dbReference type="AlphaFoldDB" id="A0A381VY15"/>
<feature type="non-terminal residue" evidence="2">
    <location>
        <position position="684"/>
    </location>
</feature>
<evidence type="ECO:0000313" key="2">
    <source>
        <dbReference type="EMBL" id="SVA45175.1"/>
    </source>
</evidence>